<feature type="transmembrane region" description="Helical" evidence="1">
    <location>
        <begin position="109"/>
        <end position="132"/>
    </location>
</feature>
<organism evidence="2 3">
    <name type="scientific">Aerolutibacter ruishenii</name>
    <dbReference type="NCBI Taxonomy" id="686800"/>
    <lineage>
        <taxon>Bacteria</taxon>
        <taxon>Pseudomonadati</taxon>
        <taxon>Pseudomonadota</taxon>
        <taxon>Gammaproteobacteria</taxon>
        <taxon>Lysobacterales</taxon>
        <taxon>Lysobacteraceae</taxon>
        <taxon>Aerolutibacter</taxon>
    </lineage>
</organism>
<keyword evidence="3" id="KW-1185">Reference proteome</keyword>
<comment type="caution">
    <text evidence="2">The sequence shown here is derived from an EMBL/GenBank/DDBJ whole genome shotgun (WGS) entry which is preliminary data.</text>
</comment>
<evidence type="ECO:0000256" key="1">
    <source>
        <dbReference type="SAM" id="Phobius"/>
    </source>
</evidence>
<keyword evidence="1" id="KW-1133">Transmembrane helix</keyword>
<keyword evidence="1" id="KW-0472">Membrane</keyword>
<dbReference type="AlphaFoldDB" id="A0A562LYM2"/>
<keyword evidence="1" id="KW-0812">Transmembrane</keyword>
<reference evidence="2 3" key="1">
    <citation type="journal article" date="2015" name="Stand. Genomic Sci.">
        <title>Genomic Encyclopedia of Bacterial and Archaeal Type Strains, Phase III: the genomes of soil and plant-associated and newly described type strains.</title>
        <authorList>
            <person name="Whitman W.B."/>
            <person name="Woyke T."/>
            <person name="Klenk H.P."/>
            <person name="Zhou Y."/>
            <person name="Lilburn T.G."/>
            <person name="Beck B.J."/>
            <person name="De Vos P."/>
            <person name="Vandamme P."/>
            <person name="Eisen J.A."/>
            <person name="Garrity G."/>
            <person name="Hugenholtz P."/>
            <person name="Kyrpides N.C."/>
        </authorList>
    </citation>
    <scope>NUCLEOTIDE SEQUENCE [LARGE SCALE GENOMIC DNA]</scope>
    <source>
        <strain evidence="2 3">CGMCC 1.10136</strain>
    </source>
</reference>
<evidence type="ECO:0000313" key="3">
    <source>
        <dbReference type="Proteomes" id="UP000316471"/>
    </source>
</evidence>
<dbReference type="OrthoDB" id="7060889at2"/>
<proteinExistence type="predicted"/>
<sequence length="246" mass="26590">MTLVVINMTLQTCQILLQQDDVMGLPMMSLDHENNVPALFSTLLLLTSSVILACIAWVERTRGGADAIQWAILAAGLLLMGVDESLSLHERLIDPLRALMHDSLGIERFGIFYFAWVIPGIALVVALGICFLPFVRRLPTRTGAMLLVSAAIYFGGALGVELAEGWWREGHGNRNVVYHAFVSIEEGMEMIGAILLIHTLLDLLANRSGGVIIALKAREHAVPMAAASEVGGASAALREDPRLDAP</sequence>
<evidence type="ECO:0000313" key="2">
    <source>
        <dbReference type="EMBL" id="TWI12749.1"/>
    </source>
</evidence>
<dbReference type="RefSeq" id="WP_144813022.1">
    <property type="nucleotide sequence ID" value="NZ_VLKP01000003.1"/>
</dbReference>
<dbReference type="Proteomes" id="UP000316471">
    <property type="component" value="Unassembled WGS sequence"/>
</dbReference>
<feature type="transmembrane region" description="Helical" evidence="1">
    <location>
        <begin position="70"/>
        <end position="89"/>
    </location>
</feature>
<feature type="transmembrane region" description="Helical" evidence="1">
    <location>
        <begin position="36"/>
        <end position="58"/>
    </location>
</feature>
<protein>
    <submittedName>
        <fullName evidence="2">Uncharacterized protein</fullName>
    </submittedName>
</protein>
<name>A0A562LYM2_9GAMM</name>
<dbReference type="EMBL" id="VLKP01000003">
    <property type="protein sequence ID" value="TWI12749.1"/>
    <property type="molecule type" value="Genomic_DNA"/>
</dbReference>
<gene>
    <name evidence="2" type="ORF">IP93_01095</name>
</gene>
<accession>A0A562LYM2</accession>